<evidence type="ECO:0000313" key="1">
    <source>
        <dbReference type="EMBL" id="KAJ2987886.1"/>
    </source>
</evidence>
<dbReference type="Proteomes" id="UP001143856">
    <property type="component" value="Unassembled WGS sequence"/>
</dbReference>
<dbReference type="EMBL" id="JAPDGR010000727">
    <property type="protein sequence ID" value="KAJ2987886.1"/>
    <property type="molecule type" value="Genomic_DNA"/>
</dbReference>
<organism evidence="1 2">
    <name type="scientific">Xylaria curta</name>
    <dbReference type="NCBI Taxonomy" id="42375"/>
    <lineage>
        <taxon>Eukaryota</taxon>
        <taxon>Fungi</taxon>
        <taxon>Dikarya</taxon>
        <taxon>Ascomycota</taxon>
        <taxon>Pezizomycotina</taxon>
        <taxon>Sordariomycetes</taxon>
        <taxon>Xylariomycetidae</taxon>
        <taxon>Xylariales</taxon>
        <taxon>Xylariaceae</taxon>
        <taxon>Xylaria</taxon>
    </lineage>
</organism>
<evidence type="ECO:0000313" key="2">
    <source>
        <dbReference type="Proteomes" id="UP001143856"/>
    </source>
</evidence>
<proteinExistence type="predicted"/>
<keyword evidence="2" id="KW-1185">Reference proteome</keyword>
<name>A0ACC1P8N9_9PEZI</name>
<sequence>MPRARKVKQATDLSDDIRTRFQTSPYWEYERFLGQGAFGATFLLRERDHVVRKQKRMALKLAQHENAYDLRHEMQVLEGLRGAKHIVKMLASCKNLAKADTGPERNSEDLSSIELIVEKLGPLISIPPSTAFRPLAGLSGAAMALEFLEYGDLYHFAETVRKARRRWPDRVLWSLFLCMIRVCIGMAYPPGRRADQPLVLETINPDIPAKVLTNSDIAKRNIMITSGDGHGEHHDGHMFKMIDFGLTEDLGGYPYNLHDVAMIVSGLIDSKRYPEGYELWKGHMSRRRALLPTKGHDPYPEVDFALRDLIGRCTYYNVDVRPTLEVALAEATKAVARASDTFPTPAIETDEAIREFWQTLLHNPPTAGPS</sequence>
<reference evidence="1" key="1">
    <citation type="submission" date="2022-10" db="EMBL/GenBank/DDBJ databases">
        <title>Genome Sequence of Xylaria curta.</title>
        <authorList>
            <person name="Buettner E."/>
        </authorList>
    </citation>
    <scope>NUCLEOTIDE SEQUENCE</scope>
    <source>
        <strain evidence="1">Babe10</strain>
    </source>
</reference>
<accession>A0ACC1P8N9</accession>
<gene>
    <name evidence="1" type="ORF">NUW58_g4264</name>
</gene>
<comment type="caution">
    <text evidence="1">The sequence shown here is derived from an EMBL/GenBank/DDBJ whole genome shotgun (WGS) entry which is preliminary data.</text>
</comment>
<protein>
    <submittedName>
        <fullName evidence="1">Uncharacterized protein</fullName>
    </submittedName>
</protein>